<keyword evidence="3" id="KW-1185">Reference proteome</keyword>
<feature type="compositionally biased region" description="Basic and acidic residues" evidence="1">
    <location>
        <begin position="402"/>
        <end position="417"/>
    </location>
</feature>
<dbReference type="OrthoDB" id="10682280at2759"/>
<evidence type="ECO:0000313" key="2">
    <source>
        <dbReference type="EMBL" id="PSK36042.1"/>
    </source>
</evidence>
<dbReference type="AlphaFoldDB" id="A0A2P7YJ94"/>
<feature type="compositionally biased region" description="Basic and acidic residues" evidence="1">
    <location>
        <begin position="433"/>
        <end position="443"/>
    </location>
</feature>
<sequence length="955" mass="102701">MENSGVASSSVESEALRESMFIDRSAMSEDSDNKIESSDSASNTNRSHGARRLSSSTTGSVTQNPTTASTTPDDQYMLTGAVPSSPFRSCSPSSEHEGKEEGSEPQNQSDAQRTELPSIPQSDTGTPGRRGSEPRNIPNLPRTGGSSRGASRLRVGRPGLGARTISREVAQRLRRSQSKRATATKKAESGQESTTPSSDKDVDTSSDGDSTATRRRSRSREAESIQHEVTGEAGPSQSNPVDELAERMGPAYQHVAGPPAWYPGVADPGPPVDIAGDQVLNALSASPRSPTKKSPFKVPGSEKRQGVHHRAFGRRSERVFAEAAAQNVLFPPNVSPDSPSRYVATGMSNTDPAVRPGLIQKQLRQHTQAHDSSTRSEDLNERPVSRSADADSAPVPQSPELKGQEVHIRDFAAEHVRRPSSKSSAGGPPNFSHFEDISWEKAAKASAIEDSSPSPLPSPSTKTDPARPSKAEEGRPLQTSLDTNSVAETTKLLSKSNGKKLTPPSPGLALAVASTDTRDGSSAELPHAPEVVPQPNTANTGQATMKAVDTLAQQMPPRDAVCTTAVSQPRHNRPKRPSIVTAPIRWFSRTLSDAVSPLTTTAEERLQLLEALGVTGNPVELPRKPWIFSAPFRWFRFHSLAISPRTTVPEDQELTSTEIVPAATSEEDPSKRADSGPGVGEGQGQRQNDSVTSSLYCPDEELYSRQPSTASTVTTTQRTSPRPTVDTRSAQGNESAIAVPHEDDLISPKSGPREQSGSSSGQLTTFTSARALQQPHTTAQGHPPAETAGAPTSTVPRGKKSSLRSPHTPKKDIRVRTPVEGEHQLVKVPIEKTHYGEFARESRGDRERLGSIEDETMFNRARALIVLETEAKELNRLCGLPEEDRLDVDQNELHARTSGVTKTMGGVKLKKRAQLRVARQEAQTPDEISRSQSHNMAALARNLDDKDLAASLRKA</sequence>
<feature type="compositionally biased region" description="Basic and acidic residues" evidence="1">
    <location>
        <begin position="464"/>
        <end position="475"/>
    </location>
</feature>
<feature type="compositionally biased region" description="Low complexity" evidence="1">
    <location>
        <begin position="705"/>
        <end position="724"/>
    </location>
</feature>
<feature type="compositionally biased region" description="Polar residues" evidence="1">
    <location>
        <begin position="684"/>
        <end position="695"/>
    </location>
</feature>
<evidence type="ECO:0000313" key="3">
    <source>
        <dbReference type="Proteomes" id="UP000243723"/>
    </source>
</evidence>
<feature type="region of interest" description="Disordered" evidence="1">
    <location>
        <begin position="1"/>
        <end position="256"/>
    </location>
</feature>
<feature type="compositionally biased region" description="Polar residues" evidence="1">
    <location>
        <begin position="753"/>
        <end position="780"/>
    </location>
</feature>
<feature type="compositionally biased region" description="Low complexity" evidence="1">
    <location>
        <begin position="1"/>
        <end position="13"/>
    </location>
</feature>
<accession>A0A2P7YJ94</accession>
<feature type="compositionally biased region" description="Polar residues" evidence="1">
    <location>
        <begin position="477"/>
        <end position="496"/>
    </location>
</feature>
<feature type="compositionally biased region" description="Basic and acidic residues" evidence="1">
    <location>
        <begin position="219"/>
        <end position="230"/>
    </location>
</feature>
<feature type="region of interest" description="Disordered" evidence="1">
    <location>
        <begin position="283"/>
        <end position="539"/>
    </location>
</feature>
<gene>
    <name evidence="2" type="ORF">B9Z65_5857</name>
</gene>
<protein>
    <submittedName>
        <fullName evidence="2">Uncharacterized protein</fullName>
    </submittedName>
</protein>
<feature type="compositionally biased region" description="Basic and acidic residues" evidence="1">
    <location>
        <begin position="368"/>
        <end position="384"/>
    </location>
</feature>
<feature type="region of interest" description="Disordered" evidence="1">
    <location>
        <begin position="648"/>
        <end position="826"/>
    </location>
</feature>
<name>A0A2P7YJ94_9PEZI</name>
<feature type="compositionally biased region" description="Polar residues" evidence="1">
    <location>
        <begin position="38"/>
        <end position="73"/>
    </location>
</feature>
<feature type="compositionally biased region" description="Low complexity" evidence="1">
    <location>
        <begin position="83"/>
        <end position="93"/>
    </location>
</feature>
<proteinExistence type="predicted"/>
<reference evidence="2 3" key="1">
    <citation type="submission" date="2017-05" db="EMBL/GenBank/DDBJ databases">
        <title>Draft genome sequence of Elsinoe australis.</title>
        <authorList>
            <person name="Cheng Q."/>
        </authorList>
    </citation>
    <scope>NUCLEOTIDE SEQUENCE [LARGE SCALE GENOMIC DNA]</scope>
    <source>
        <strain evidence="2 3">NL1</strain>
    </source>
</reference>
<comment type="caution">
    <text evidence="2">The sequence shown here is derived from an EMBL/GenBank/DDBJ whole genome shotgun (WGS) entry which is preliminary data.</text>
</comment>
<organism evidence="2 3">
    <name type="scientific">Elsinoe australis</name>
    <dbReference type="NCBI Taxonomy" id="40998"/>
    <lineage>
        <taxon>Eukaryota</taxon>
        <taxon>Fungi</taxon>
        <taxon>Dikarya</taxon>
        <taxon>Ascomycota</taxon>
        <taxon>Pezizomycotina</taxon>
        <taxon>Dothideomycetes</taxon>
        <taxon>Dothideomycetidae</taxon>
        <taxon>Myriangiales</taxon>
        <taxon>Elsinoaceae</taxon>
        <taxon>Elsinoe</taxon>
    </lineage>
</organism>
<feature type="compositionally biased region" description="Basic and acidic residues" evidence="1">
    <location>
        <begin position="809"/>
        <end position="826"/>
    </location>
</feature>
<dbReference type="STRING" id="40998.A0A2P7YJ94"/>
<dbReference type="EMBL" id="NHZQ01000422">
    <property type="protein sequence ID" value="PSK36042.1"/>
    <property type="molecule type" value="Genomic_DNA"/>
</dbReference>
<dbReference type="Proteomes" id="UP000243723">
    <property type="component" value="Unassembled WGS sequence"/>
</dbReference>
<feature type="region of interest" description="Disordered" evidence="1">
    <location>
        <begin position="919"/>
        <end position="943"/>
    </location>
</feature>
<evidence type="ECO:0000256" key="1">
    <source>
        <dbReference type="SAM" id="MobiDB-lite"/>
    </source>
</evidence>